<proteinExistence type="inferred from homology"/>
<comment type="function">
    <text evidence="7">DNA-binding transcription regulator that regulates endothelial cell proliferation and G1/S cell-cycle progression. Specifically binds the 5'-[AT]NTNN[GT]GGCA[AGT]-3' core DNA sequence and acts by modulating expression of pRB-E2F cell-cycle target genes.</text>
</comment>
<comment type="similarity">
    <text evidence="7">Belongs to the THAP1 family.</text>
</comment>
<keyword evidence="7" id="KW-0539">Nucleus</keyword>
<dbReference type="Proteomes" id="UP001356427">
    <property type="component" value="Unassembled WGS sequence"/>
</dbReference>
<dbReference type="InterPro" id="IPR006612">
    <property type="entry name" value="THAP_Znf"/>
</dbReference>
<dbReference type="GO" id="GO:0000978">
    <property type="term" value="F:RNA polymerase II cis-regulatory region sequence-specific DNA binding"/>
    <property type="evidence" value="ECO:0007669"/>
    <property type="project" value="TreeGrafter"/>
</dbReference>
<evidence type="ECO:0000313" key="12">
    <source>
        <dbReference type="Proteomes" id="UP001356427"/>
    </source>
</evidence>
<evidence type="ECO:0000256" key="1">
    <source>
        <dbReference type="ARBA" id="ARBA00022723"/>
    </source>
</evidence>
<evidence type="ECO:0000259" key="10">
    <source>
        <dbReference type="PROSITE" id="PS50950"/>
    </source>
</evidence>
<dbReference type="AlphaFoldDB" id="A0AAN8MJH4"/>
<keyword evidence="4 6" id="KW-0238">DNA-binding</keyword>
<evidence type="ECO:0000256" key="6">
    <source>
        <dbReference type="PROSITE-ProRule" id="PRU00309"/>
    </source>
</evidence>
<dbReference type="PROSITE" id="PS50157">
    <property type="entry name" value="ZINC_FINGER_C2H2_2"/>
    <property type="match status" value="1"/>
</dbReference>
<evidence type="ECO:0000313" key="11">
    <source>
        <dbReference type="EMBL" id="KAK6326612.1"/>
    </source>
</evidence>
<dbReference type="PROSITE" id="PS50950">
    <property type="entry name" value="ZF_THAP"/>
    <property type="match status" value="1"/>
</dbReference>
<feature type="region of interest" description="Disordered" evidence="8">
    <location>
        <begin position="247"/>
        <end position="280"/>
    </location>
</feature>
<sequence length="379" mass="42606">MTCKRTKVSFQKRDDSSSSHHCCVPQCTVSARCNSSVSFFTFPKDSELHKRWVINIRRVNFLTTNTRVCSRHFLSEDVIEPPTPAGRRRLKKGAVPVLFQWNNFSLPAPRPGVWERTERPNTEGSQYTVAMEMAAEDIVIQEILGAEVELLEDVNKAHKQSPPEIPRVSVPRPFSMPEDSSDDDCDLSGDSVSAYGIHSMELGGKCWECGVQFKSGQELIEHFESHRSKVSTSCNISVALDHTYSMESNGRVTKTRHRLEESEEEEDVKPDPSTLTLGPSILTPSLRIRVKLERGVEVDGAPLQWDEGMSDGEGSEHSEDTESAGGTDNDRLTESSGETDIDEEDIRLSEEEEEENESKQGRIGRMTSRAKKRTRMLRC</sequence>
<evidence type="ECO:0000256" key="4">
    <source>
        <dbReference type="ARBA" id="ARBA00023125"/>
    </source>
</evidence>
<keyword evidence="2 5" id="KW-0863">Zinc-finger</keyword>
<keyword evidence="3" id="KW-0862">Zinc</keyword>
<dbReference type="GO" id="GO:0008270">
    <property type="term" value="F:zinc ion binding"/>
    <property type="evidence" value="ECO:0007669"/>
    <property type="project" value="UniProtKB-KW"/>
</dbReference>
<organism evidence="11 12">
    <name type="scientific">Coregonus suidteri</name>
    <dbReference type="NCBI Taxonomy" id="861788"/>
    <lineage>
        <taxon>Eukaryota</taxon>
        <taxon>Metazoa</taxon>
        <taxon>Chordata</taxon>
        <taxon>Craniata</taxon>
        <taxon>Vertebrata</taxon>
        <taxon>Euteleostomi</taxon>
        <taxon>Actinopterygii</taxon>
        <taxon>Neopterygii</taxon>
        <taxon>Teleostei</taxon>
        <taxon>Protacanthopterygii</taxon>
        <taxon>Salmoniformes</taxon>
        <taxon>Salmonidae</taxon>
        <taxon>Coregoninae</taxon>
        <taxon>Coregonus</taxon>
    </lineage>
</organism>
<dbReference type="SUPFAM" id="SSF57716">
    <property type="entry name" value="Glucocorticoid receptor-like (DNA-binding domain)"/>
    <property type="match status" value="1"/>
</dbReference>
<dbReference type="PANTHER" id="PTHR46600">
    <property type="entry name" value="THAP DOMAIN-CONTAINING"/>
    <property type="match status" value="1"/>
</dbReference>
<comment type="subcellular location">
    <subcellularLocation>
        <location evidence="7">Nucleus</location>
        <location evidence="7">Nucleoplasm</location>
    </subcellularLocation>
</comment>
<evidence type="ECO:0000256" key="2">
    <source>
        <dbReference type="ARBA" id="ARBA00022771"/>
    </source>
</evidence>
<dbReference type="SMART" id="SM00980">
    <property type="entry name" value="THAP"/>
    <property type="match status" value="1"/>
</dbReference>
<dbReference type="GO" id="GO:0006357">
    <property type="term" value="P:regulation of transcription by RNA polymerase II"/>
    <property type="evidence" value="ECO:0007669"/>
    <property type="project" value="TreeGrafter"/>
</dbReference>
<keyword evidence="7" id="KW-0175">Coiled coil</keyword>
<evidence type="ECO:0000259" key="9">
    <source>
        <dbReference type="PROSITE" id="PS50157"/>
    </source>
</evidence>
<evidence type="ECO:0000256" key="3">
    <source>
        <dbReference type="ARBA" id="ARBA00022833"/>
    </source>
</evidence>
<protein>
    <recommendedName>
        <fullName evidence="7">THAP domain-containing protein 1</fullName>
    </recommendedName>
</protein>
<name>A0AAN8MJH4_9TELE</name>
<feature type="region of interest" description="Disordered" evidence="8">
    <location>
        <begin position="155"/>
        <end position="186"/>
    </location>
</feature>
<evidence type="ECO:0000256" key="7">
    <source>
        <dbReference type="RuleBase" id="RU369073"/>
    </source>
</evidence>
<evidence type="ECO:0000256" key="5">
    <source>
        <dbReference type="PROSITE-ProRule" id="PRU00042"/>
    </source>
</evidence>
<dbReference type="PROSITE" id="PS00028">
    <property type="entry name" value="ZINC_FINGER_C2H2_1"/>
    <property type="match status" value="1"/>
</dbReference>
<keyword evidence="7" id="KW-0805">Transcription regulation</keyword>
<dbReference type="EMBL" id="JAGTTL010000002">
    <property type="protein sequence ID" value="KAK6326612.1"/>
    <property type="molecule type" value="Genomic_DNA"/>
</dbReference>
<feature type="compositionally biased region" description="Acidic residues" evidence="8">
    <location>
        <begin position="337"/>
        <end position="356"/>
    </location>
</feature>
<keyword evidence="12" id="KW-1185">Reference proteome</keyword>
<dbReference type="Pfam" id="PF05485">
    <property type="entry name" value="THAP"/>
    <property type="match status" value="1"/>
</dbReference>
<feature type="domain" description="C2H2-type" evidence="9">
    <location>
        <begin position="204"/>
        <end position="231"/>
    </location>
</feature>
<keyword evidence="7" id="KW-0804">Transcription</keyword>
<reference evidence="11 12" key="1">
    <citation type="submission" date="2021-04" db="EMBL/GenBank/DDBJ databases">
        <authorList>
            <person name="De Guttry C."/>
            <person name="Zahm M."/>
            <person name="Klopp C."/>
            <person name="Cabau C."/>
            <person name="Louis A."/>
            <person name="Berthelot C."/>
            <person name="Parey E."/>
            <person name="Roest Crollius H."/>
            <person name="Montfort J."/>
            <person name="Robinson-Rechavi M."/>
            <person name="Bucao C."/>
            <person name="Bouchez O."/>
            <person name="Gislard M."/>
            <person name="Lluch J."/>
            <person name="Milhes M."/>
            <person name="Lampietro C."/>
            <person name="Lopez Roques C."/>
            <person name="Donnadieu C."/>
            <person name="Braasch I."/>
            <person name="Desvignes T."/>
            <person name="Postlethwait J."/>
            <person name="Bobe J."/>
            <person name="Wedekind C."/>
            <person name="Guiguen Y."/>
        </authorList>
    </citation>
    <scope>NUCLEOTIDE SEQUENCE [LARGE SCALE GENOMIC DNA]</scope>
    <source>
        <strain evidence="11">Cs_M1</strain>
        <tissue evidence="11">Blood</tissue>
    </source>
</reference>
<evidence type="ECO:0000256" key="8">
    <source>
        <dbReference type="SAM" id="MobiDB-lite"/>
    </source>
</evidence>
<keyword evidence="1" id="KW-0479">Metal-binding</keyword>
<gene>
    <name evidence="11" type="ORF">J4Q44_G00022570</name>
</gene>
<dbReference type="InterPro" id="IPR026516">
    <property type="entry name" value="THAP1/10"/>
</dbReference>
<dbReference type="GO" id="GO:0001935">
    <property type="term" value="P:endothelial cell proliferation"/>
    <property type="evidence" value="ECO:0007669"/>
    <property type="project" value="UniProtKB-UniRule"/>
</dbReference>
<dbReference type="SMART" id="SM00692">
    <property type="entry name" value="DM3"/>
    <property type="match status" value="1"/>
</dbReference>
<dbReference type="GO" id="GO:0003700">
    <property type="term" value="F:DNA-binding transcription factor activity"/>
    <property type="evidence" value="ECO:0007669"/>
    <property type="project" value="UniProtKB-UniRule"/>
</dbReference>
<feature type="compositionally biased region" description="Basic residues" evidence="8">
    <location>
        <begin position="368"/>
        <end position="379"/>
    </location>
</feature>
<dbReference type="Gene3D" id="6.20.210.20">
    <property type="entry name" value="THAP domain"/>
    <property type="match status" value="1"/>
</dbReference>
<dbReference type="GO" id="GO:0005654">
    <property type="term" value="C:nucleoplasm"/>
    <property type="evidence" value="ECO:0007669"/>
    <property type="project" value="UniProtKB-SubCell"/>
</dbReference>
<accession>A0AAN8MJH4</accession>
<keyword evidence="7" id="KW-0131">Cell cycle</keyword>
<dbReference type="InterPro" id="IPR013087">
    <property type="entry name" value="Znf_C2H2_type"/>
</dbReference>
<feature type="region of interest" description="Disordered" evidence="8">
    <location>
        <begin position="301"/>
        <end position="379"/>
    </location>
</feature>
<comment type="caution">
    <text evidence="11">The sequence shown here is derived from an EMBL/GenBank/DDBJ whole genome shotgun (WGS) entry which is preliminary data.</text>
</comment>
<dbReference type="PANTHER" id="PTHR46600:SF7">
    <property type="entry name" value="SI:DKEY-228B2.6-RELATED"/>
    <property type="match status" value="1"/>
</dbReference>
<feature type="domain" description="THAP-type" evidence="10">
    <location>
        <begin position="18"/>
        <end position="99"/>
    </location>
</feature>
<dbReference type="InterPro" id="IPR038441">
    <property type="entry name" value="THAP_Znf_sf"/>
</dbReference>